<evidence type="ECO:0000256" key="2">
    <source>
        <dbReference type="SAM" id="SignalP"/>
    </source>
</evidence>
<evidence type="ECO:0000256" key="1">
    <source>
        <dbReference type="SAM" id="MobiDB-lite"/>
    </source>
</evidence>
<dbReference type="EMBL" id="CP095749">
    <property type="protein sequence ID" value="WEB42469.1"/>
    <property type="molecule type" value="Genomic_DNA"/>
</dbReference>
<accession>A0ABY8ACN9</accession>
<sequence length="52" mass="5247">MRRVAALIVGTLITLAVFSAPASADPDHSGSGLFGPRLIDPQVGDTNMVGPG</sequence>
<evidence type="ECO:0000313" key="3">
    <source>
        <dbReference type="EMBL" id="WEB42469.1"/>
    </source>
</evidence>
<feature type="region of interest" description="Disordered" evidence="1">
    <location>
        <begin position="22"/>
        <end position="52"/>
    </location>
</feature>
<keyword evidence="2" id="KW-0732">Signal</keyword>
<feature type="signal peptide" evidence="2">
    <location>
        <begin position="1"/>
        <end position="24"/>
    </location>
</feature>
<protein>
    <submittedName>
        <fullName evidence="3">Uncharacterized protein</fullName>
    </submittedName>
</protein>
<proteinExistence type="predicted"/>
<evidence type="ECO:0000313" key="4">
    <source>
        <dbReference type="Proteomes" id="UP001218629"/>
    </source>
</evidence>
<keyword evidence="4" id="KW-1185">Reference proteome</keyword>
<dbReference type="RefSeq" id="WP_159030886.1">
    <property type="nucleotide sequence ID" value="NZ_CP095749.1"/>
</dbReference>
<feature type="chain" id="PRO_5046330243" evidence="2">
    <location>
        <begin position="25"/>
        <end position="52"/>
    </location>
</feature>
<gene>
    <name evidence="3" type="ORF">MOV08_26605</name>
</gene>
<organism evidence="3 4">
    <name type="scientific">Streptomyces yunnanensis</name>
    <dbReference type="NCBI Taxonomy" id="156453"/>
    <lineage>
        <taxon>Bacteria</taxon>
        <taxon>Bacillati</taxon>
        <taxon>Actinomycetota</taxon>
        <taxon>Actinomycetes</taxon>
        <taxon>Kitasatosporales</taxon>
        <taxon>Streptomycetaceae</taxon>
        <taxon>Streptomyces</taxon>
    </lineage>
</organism>
<reference evidence="3 4" key="1">
    <citation type="submission" date="2022-03" db="EMBL/GenBank/DDBJ databases">
        <title>Streptomyces yunnanensis P86,complete genome.</title>
        <authorList>
            <person name="Chen S."/>
            <person name="Zhang Q."/>
        </authorList>
    </citation>
    <scope>NUCLEOTIDE SEQUENCE [LARGE SCALE GENOMIC DNA]</scope>
    <source>
        <strain evidence="3 4">P86</strain>
    </source>
</reference>
<name>A0ABY8ACN9_9ACTN</name>
<dbReference type="Proteomes" id="UP001218629">
    <property type="component" value="Chromosome"/>
</dbReference>